<dbReference type="Gene3D" id="1.25.40.380">
    <property type="entry name" value="Protein of unknown function DUF1810"/>
    <property type="match status" value="1"/>
</dbReference>
<dbReference type="InterPro" id="IPR036287">
    <property type="entry name" value="Rv1873-like_sf"/>
</dbReference>
<dbReference type="PIRSF" id="PIRSF008546">
    <property type="entry name" value="UCP008546"/>
    <property type="match status" value="1"/>
</dbReference>
<dbReference type="SUPFAM" id="SSF140736">
    <property type="entry name" value="Rv1873-like"/>
    <property type="match status" value="1"/>
</dbReference>
<evidence type="ECO:0000313" key="2">
    <source>
        <dbReference type="Proteomes" id="UP001138757"/>
    </source>
</evidence>
<comment type="caution">
    <text evidence="1">The sequence shown here is derived from an EMBL/GenBank/DDBJ whole genome shotgun (WGS) entry which is preliminary data.</text>
</comment>
<organism evidence="1 2">
    <name type="scientific">Sphingobium nicotianae</name>
    <dbReference type="NCBI Taxonomy" id="2782607"/>
    <lineage>
        <taxon>Bacteria</taxon>
        <taxon>Pseudomonadati</taxon>
        <taxon>Pseudomonadota</taxon>
        <taxon>Alphaproteobacteria</taxon>
        <taxon>Sphingomonadales</taxon>
        <taxon>Sphingomonadaceae</taxon>
        <taxon>Sphingobium</taxon>
    </lineage>
</organism>
<dbReference type="AlphaFoldDB" id="A0A9X1DCW6"/>
<gene>
    <name evidence="1" type="ORF">KK488_12875</name>
</gene>
<reference evidence="1" key="1">
    <citation type="submission" date="2021-05" db="EMBL/GenBank/DDBJ databases">
        <title>Genome of Sphingobium sp. strain.</title>
        <authorList>
            <person name="Fan R."/>
        </authorList>
    </citation>
    <scope>NUCLEOTIDE SEQUENCE</scope>
    <source>
        <strain evidence="1">H33</strain>
    </source>
</reference>
<name>A0A9X1DCW6_9SPHN</name>
<accession>A0A9X1DCW6</accession>
<sequence>MSDDPFDLQRFVKAQDQIYPRALAEIRAGAKRSHWMWFIFPQHVALGRSPMAVRYGISSIEEARAYLAHPLLAPRLRECVAALAKPADPDPVRVFGDVDAAKLRSCLTLFEAADGGAAFGEALVRWYGGVRDEATLRLLATPLP</sequence>
<dbReference type="InterPro" id="IPR014937">
    <property type="entry name" value="DUF1810"/>
</dbReference>
<keyword evidence="2" id="KW-1185">Reference proteome</keyword>
<dbReference type="Proteomes" id="UP001138757">
    <property type="component" value="Unassembled WGS sequence"/>
</dbReference>
<proteinExistence type="predicted"/>
<evidence type="ECO:0000313" key="1">
    <source>
        <dbReference type="EMBL" id="MBT2187840.1"/>
    </source>
</evidence>
<protein>
    <submittedName>
        <fullName evidence="1">DUF1810 family protein</fullName>
    </submittedName>
</protein>
<dbReference type="EMBL" id="JAHGAW010000008">
    <property type="protein sequence ID" value="MBT2187840.1"/>
    <property type="molecule type" value="Genomic_DNA"/>
</dbReference>
<dbReference type="Pfam" id="PF08837">
    <property type="entry name" value="DUF1810"/>
    <property type="match status" value="1"/>
</dbReference>
<dbReference type="RefSeq" id="WP_214624095.1">
    <property type="nucleotide sequence ID" value="NZ_JAHGAW010000008.1"/>
</dbReference>